<gene>
    <name evidence="7" type="primary">phnD</name>
    <name evidence="7" type="ORF">HGG79_16715</name>
</gene>
<dbReference type="Pfam" id="PF12974">
    <property type="entry name" value="Phosphonate-bd"/>
    <property type="match status" value="1"/>
</dbReference>
<dbReference type="EMBL" id="JAAZWO010000027">
    <property type="protein sequence ID" value="MBC2399398.1"/>
    <property type="molecule type" value="Genomic_DNA"/>
</dbReference>
<dbReference type="Pfam" id="PF00015">
    <property type="entry name" value="MCPsignal"/>
    <property type="match status" value="1"/>
</dbReference>
<organism evidence="7 8">
    <name type="scientific">Clostridium tetanomorphum</name>
    <dbReference type="NCBI Taxonomy" id="1553"/>
    <lineage>
        <taxon>Bacteria</taxon>
        <taxon>Bacillati</taxon>
        <taxon>Bacillota</taxon>
        <taxon>Clostridia</taxon>
        <taxon>Eubacteriales</taxon>
        <taxon>Clostridiaceae</taxon>
        <taxon>Clostridium</taxon>
    </lineage>
</organism>
<accession>A0A923J2Z7</accession>
<dbReference type="PANTHER" id="PTHR32089">
    <property type="entry name" value="METHYL-ACCEPTING CHEMOTAXIS PROTEIN MCPB"/>
    <property type="match status" value="1"/>
</dbReference>
<dbReference type="SMART" id="SM00283">
    <property type="entry name" value="MA"/>
    <property type="match status" value="1"/>
</dbReference>
<dbReference type="GO" id="GO:0055085">
    <property type="term" value="P:transmembrane transport"/>
    <property type="evidence" value="ECO:0007669"/>
    <property type="project" value="InterPro"/>
</dbReference>
<name>A0A923J2Z7_CLOTT</name>
<keyword evidence="8" id="KW-1185">Reference proteome</keyword>
<keyword evidence="5" id="KW-0812">Transmembrane</keyword>
<evidence type="ECO:0000256" key="5">
    <source>
        <dbReference type="SAM" id="Phobius"/>
    </source>
</evidence>
<comment type="similarity">
    <text evidence="1">Belongs to the phosphate/phosphite/phosphonate binding protein family.</text>
</comment>
<evidence type="ECO:0000256" key="2">
    <source>
        <dbReference type="ARBA" id="ARBA00022729"/>
    </source>
</evidence>
<dbReference type="CDD" id="cd01071">
    <property type="entry name" value="PBP2_PhnD_like"/>
    <property type="match status" value="1"/>
</dbReference>
<keyword evidence="5" id="KW-1133">Transmembrane helix</keyword>
<evidence type="ECO:0000256" key="1">
    <source>
        <dbReference type="ARBA" id="ARBA00007162"/>
    </source>
</evidence>
<evidence type="ECO:0000256" key="4">
    <source>
        <dbReference type="PROSITE-ProRule" id="PRU00284"/>
    </source>
</evidence>
<protein>
    <submittedName>
        <fullName evidence="7">Phosphate/phosphite/phosphonate ABC transporter substrate-binding protein</fullName>
    </submittedName>
</protein>
<evidence type="ECO:0000256" key="3">
    <source>
        <dbReference type="ARBA" id="ARBA00023224"/>
    </source>
</evidence>
<dbReference type="PANTHER" id="PTHR32089:SF112">
    <property type="entry name" value="LYSOZYME-LIKE PROTEIN-RELATED"/>
    <property type="match status" value="1"/>
</dbReference>
<dbReference type="SUPFAM" id="SSF58104">
    <property type="entry name" value="Methyl-accepting chemotaxis protein (MCP) signaling domain"/>
    <property type="match status" value="1"/>
</dbReference>
<feature type="transmembrane region" description="Helical" evidence="5">
    <location>
        <begin position="6"/>
        <end position="24"/>
    </location>
</feature>
<dbReference type="Gene3D" id="3.40.190.10">
    <property type="entry name" value="Periplasmic binding protein-like II"/>
    <property type="match status" value="2"/>
</dbReference>
<dbReference type="GO" id="GO:0043190">
    <property type="term" value="C:ATP-binding cassette (ABC) transporter complex"/>
    <property type="evidence" value="ECO:0007669"/>
    <property type="project" value="InterPro"/>
</dbReference>
<evidence type="ECO:0000313" key="7">
    <source>
        <dbReference type="EMBL" id="MBC2399398.1"/>
    </source>
</evidence>
<keyword evidence="2" id="KW-0732">Signal</keyword>
<dbReference type="AlphaFoldDB" id="A0A923J2Z7"/>
<dbReference type="RefSeq" id="WP_035145099.1">
    <property type="nucleotide sequence ID" value="NZ_JAAZWO010000027.1"/>
</dbReference>
<dbReference type="PROSITE" id="PS50111">
    <property type="entry name" value="CHEMOTAXIS_TRANSDUC_2"/>
    <property type="match status" value="1"/>
</dbReference>
<dbReference type="InterPro" id="IPR004089">
    <property type="entry name" value="MCPsignal_dom"/>
</dbReference>
<evidence type="ECO:0000259" key="6">
    <source>
        <dbReference type="PROSITE" id="PS50111"/>
    </source>
</evidence>
<proteinExistence type="inferred from homology"/>
<dbReference type="Proteomes" id="UP000563151">
    <property type="component" value="Unassembled WGS sequence"/>
</dbReference>
<dbReference type="SUPFAM" id="SSF53850">
    <property type="entry name" value="Periplasmic binding protein-like II"/>
    <property type="match status" value="1"/>
</dbReference>
<reference evidence="7 8" key="1">
    <citation type="submission" date="2020-04" db="EMBL/GenBank/DDBJ databases">
        <title>Genomic insights into acetone-butanol-ethanol (ABE) fermentation by sequencing solventogenic clostridia strains.</title>
        <authorList>
            <person name="Brown S."/>
        </authorList>
    </citation>
    <scope>NUCLEOTIDE SEQUENCE [LARGE SCALE GENOMIC DNA]</scope>
    <source>
        <strain evidence="7 8">DJ011</strain>
    </source>
</reference>
<dbReference type="GO" id="GO:0007165">
    <property type="term" value="P:signal transduction"/>
    <property type="evidence" value="ECO:0007669"/>
    <property type="project" value="UniProtKB-KW"/>
</dbReference>
<evidence type="ECO:0000313" key="8">
    <source>
        <dbReference type="Proteomes" id="UP000563151"/>
    </source>
</evidence>
<dbReference type="NCBIfam" id="TIGR01098">
    <property type="entry name" value="3A0109s03R"/>
    <property type="match status" value="1"/>
</dbReference>
<feature type="domain" description="Methyl-accepting transducer" evidence="6">
    <location>
        <begin position="101"/>
        <end position="327"/>
    </location>
</feature>
<dbReference type="Gene3D" id="1.10.287.950">
    <property type="entry name" value="Methyl-accepting chemotaxis protein"/>
    <property type="match status" value="1"/>
</dbReference>
<keyword evidence="5" id="KW-0472">Membrane</keyword>
<comment type="caution">
    <text evidence="7">The sequence shown here is derived from an EMBL/GenBank/DDBJ whole genome shotgun (WGS) entry which is preliminary data.</text>
</comment>
<keyword evidence="3 4" id="KW-0807">Transducer</keyword>
<sequence>MGDKKTSFIFTMAIFFINILLYFLIKNTLVLISIITILNITTYIMFNTKYNNVHNKLEYKENTNDNLKNYYKDLFMTWETLGFDIQQLLWLHKDSMDMLTNIINISKDVQRYSEENMSNIEEIDVSVDALVGMSQELNSNIMQIEENAINSHSMLTNNKDVIENIGKYLLELNDDIKHLSKGNNTFEESSKRISNFVGNIKGISNQTNLLALNASIEAARAGEAGKGFSVVAQEIRKLSEETEKAVLQIENIVKEIIEGVEQANGSMGKCLSKIDNAQVVVKESFGLVSDIDGILNNIERAIGNLKNFSTQQLNSSNNIGEAVRTIALSVEKTYGIMVESMKMIELQEGKNKHILEFCNKLSDTGDSIQCIAAKLKKDNEIIFGINPFTSPESIKKSYVPILERVCDSISCKARVIIVKDYEALGSGIKEGIIDAGWFSPFAYVATRKEIDITPLVTPKVNGKTFYNGCIIVRKHSGIKTIQELKDKHFGYVDKKSASGYVYARNILKKQNINPDTIFKKISFMGSHDNVIKAILSGEVDAGATYSEAIENAKNHGLAIDELHIIGMTDNIPKDAIAASPYLDKEITNSLQKAFEEFNNFQGIDSIVDGFIASSDDKYDVIREITEK</sequence>
<dbReference type="InterPro" id="IPR005770">
    <property type="entry name" value="PhnD"/>
</dbReference>